<keyword evidence="3" id="KW-0472">Membrane</keyword>
<feature type="transmembrane region" description="Helical" evidence="3">
    <location>
        <begin position="148"/>
        <end position="168"/>
    </location>
</feature>
<dbReference type="InterPro" id="IPR007348">
    <property type="entry name" value="CopC_dom"/>
</dbReference>
<feature type="domain" description="CopC" evidence="4">
    <location>
        <begin position="32"/>
        <end position="121"/>
    </location>
</feature>
<dbReference type="Proteomes" id="UP000823521">
    <property type="component" value="Unassembled WGS sequence"/>
</dbReference>
<dbReference type="Gene3D" id="2.60.40.1220">
    <property type="match status" value="1"/>
</dbReference>
<dbReference type="Pfam" id="PF04234">
    <property type="entry name" value="CopC"/>
    <property type="match status" value="1"/>
</dbReference>
<evidence type="ECO:0000313" key="5">
    <source>
        <dbReference type="EMBL" id="MBO4205904.1"/>
    </source>
</evidence>
<evidence type="ECO:0000313" key="6">
    <source>
        <dbReference type="Proteomes" id="UP000823521"/>
    </source>
</evidence>
<dbReference type="InterPro" id="IPR014756">
    <property type="entry name" value="Ig_E-set"/>
</dbReference>
<accession>A0ABS3VN09</accession>
<dbReference type="RefSeq" id="WP_208812337.1">
    <property type="nucleotide sequence ID" value="NZ_WVUH01000042.1"/>
</dbReference>
<evidence type="ECO:0000259" key="4">
    <source>
        <dbReference type="Pfam" id="PF04234"/>
    </source>
</evidence>
<evidence type="ECO:0000256" key="2">
    <source>
        <dbReference type="ARBA" id="ARBA00023008"/>
    </source>
</evidence>
<name>A0ABS3VN09_MICEH</name>
<protein>
    <recommendedName>
        <fullName evidence="4">CopC domain-containing protein</fullName>
    </recommendedName>
</protein>
<evidence type="ECO:0000256" key="1">
    <source>
        <dbReference type="ARBA" id="ARBA00022729"/>
    </source>
</evidence>
<sequence length="180" mass="19106">MKWPARHTAAVVIATLSFAAFLPVVLEKPVRLDTAAPADRAVLAAPPSTVTLTFTHDLDERDTHATTVDASGRVMDRRTPVVEGRSITLPVTIDGTGGYRVVYHVRLVDGAELSGETAFAVGDAGLLPPADRPVEVSAHHDITKIDPVTAVVLGANVVVIAGIGVQLIRRRRVRPVISTD</sequence>
<comment type="caution">
    <text evidence="5">The sequence shown here is derived from an EMBL/GenBank/DDBJ whole genome shotgun (WGS) entry which is preliminary data.</text>
</comment>
<reference evidence="5 6" key="1">
    <citation type="submission" date="2019-12" db="EMBL/GenBank/DDBJ databases">
        <title>Whole genome sequencing of endophytic Actinobacterium Micromonospora sp. MPMI6T.</title>
        <authorList>
            <person name="Evv R."/>
            <person name="Podile A.R."/>
        </authorList>
    </citation>
    <scope>NUCLEOTIDE SEQUENCE [LARGE SCALE GENOMIC DNA]</scope>
    <source>
        <strain evidence="5 6">MPMI6</strain>
    </source>
</reference>
<keyword evidence="6" id="KW-1185">Reference proteome</keyword>
<keyword evidence="1" id="KW-0732">Signal</keyword>
<keyword evidence="2" id="KW-0186">Copper</keyword>
<dbReference type="InterPro" id="IPR014755">
    <property type="entry name" value="Cu-Rt/internalin_Ig-like"/>
</dbReference>
<evidence type="ECO:0000256" key="3">
    <source>
        <dbReference type="SAM" id="Phobius"/>
    </source>
</evidence>
<gene>
    <name evidence="5" type="ORF">GSF22_07775</name>
</gene>
<proteinExistence type="predicted"/>
<keyword evidence="3" id="KW-0812">Transmembrane</keyword>
<dbReference type="SUPFAM" id="SSF81296">
    <property type="entry name" value="E set domains"/>
    <property type="match status" value="1"/>
</dbReference>
<keyword evidence="3" id="KW-1133">Transmembrane helix</keyword>
<dbReference type="EMBL" id="WVUH01000042">
    <property type="protein sequence ID" value="MBO4205904.1"/>
    <property type="molecule type" value="Genomic_DNA"/>
</dbReference>
<organism evidence="5 6">
    <name type="scientific">Micromonospora echinofusca</name>
    <dbReference type="NCBI Taxonomy" id="47858"/>
    <lineage>
        <taxon>Bacteria</taxon>
        <taxon>Bacillati</taxon>
        <taxon>Actinomycetota</taxon>
        <taxon>Actinomycetes</taxon>
        <taxon>Micromonosporales</taxon>
        <taxon>Micromonosporaceae</taxon>
        <taxon>Micromonospora</taxon>
    </lineage>
</organism>